<dbReference type="EMBL" id="MTBD01000006">
    <property type="protein sequence ID" value="PRP71959.1"/>
    <property type="molecule type" value="Genomic_DNA"/>
</dbReference>
<evidence type="ECO:0000313" key="2">
    <source>
        <dbReference type="Proteomes" id="UP000239469"/>
    </source>
</evidence>
<sequence>MHAHCGIKIRHVTARDFFCFINNQICANERLRRKLSDVNRSRSWVIDGSSPKKSFQAPLPKGSNAVSDIVCHTALEAMGFTECSLFQKGQTSLIIGRKLH</sequence>
<organism evidence="1 2">
    <name type="scientific">Chromobacterium amazonense</name>
    <dbReference type="NCBI Taxonomy" id="1382803"/>
    <lineage>
        <taxon>Bacteria</taxon>
        <taxon>Pseudomonadati</taxon>
        <taxon>Pseudomonadota</taxon>
        <taxon>Betaproteobacteria</taxon>
        <taxon>Neisseriales</taxon>
        <taxon>Chromobacteriaceae</taxon>
        <taxon>Chromobacterium</taxon>
    </lineage>
</organism>
<gene>
    <name evidence="1" type="ORF">BUE93_03435</name>
</gene>
<protein>
    <submittedName>
        <fullName evidence="1">Uncharacterized protein</fullName>
    </submittedName>
</protein>
<comment type="caution">
    <text evidence="1">The sequence shown here is derived from an EMBL/GenBank/DDBJ whole genome shotgun (WGS) entry which is preliminary data.</text>
</comment>
<dbReference type="AlphaFoldDB" id="A0A2S9X8B4"/>
<proteinExistence type="predicted"/>
<evidence type="ECO:0000313" key="1">
    <source>
        <dbReference type="EMBL" id="PRP71959.1"/>
    </source>
</evidence>
<accession>A0A2S9X8B4</accession>
<dbReference type="Proteomes" id="UP000239469">
    <property type="component" value="Unassembled WGS sequence"/>
</dbReference>
<name>A0A2S9X8B4_9NEIS</name>
<reference evidence="1 2" key="1">
    <citation type="submission" date="2017-01" db="EMBL/GenBank/DDBJ databases">
        <title>New insights into the genetic diversity of Chromobacterium isolated from tropical freshwater lake.</title>
        <authorList>
            <person name="Santos A.B."/>
            <person name="Nascimento A.M."/>
            <person name="Da Silva P.C."/>
        </authorList>
    </citation>
    <scope>NUCLEOTIDE SEQUENCE [LARGE SCALE GENOMIC DNA]</scope>
    <source>
        <strain evidence="1 2">56AF</strain>
    </source>
</reference>